<gene>
    <name evidence="2" type="ORF">AB0C36_00195</name>
</gene>
<comment type="caution">
    <text evidence="2">The sequence shown here is derived from an EMBL/GenBank/DDBJ whole genome shotgun (WGS) entry which is preliminary data.</text>
</comment>
<keyword evidence="3" id="KW-1185">Reference proteome</keyword>
<proteinExistence type="predicted"/>
<protein>
    <submittedName>
        <fullName evidence="2">Helix-turn-helix transcriptional regulator</fullName>
    </submittedName>
</protein>
<organism evidence="2 3">
    <name type="scientific">Streptodolium elevatio</name>
    <dbReference type="NCBI Taxonomy" id="3157996"/>
    <lineage>
        <taxon>Bacteria</taxon>
        <taxon>Bacillati</taxon>
        <taxon>Actinomycetota</taxon>
        <taxon>Actinomycetes</taxon>
        <taxon>Kitasatosporales</taxon>
        <taxon>Streptomycetaceae</taxon>
        <taxon>Streptodolium</taxon>
    </lineage>
</organism>
<dbReference type="EMBL" id="JBEZFP010000001">
    <property type="protein sequence ID" value="MEU8131909.1"/>
    <property type="molecule type" value="Genomic_DNA"/>
</dbReference>
<dbReference type="PROSITE" id="PS50943">
    <property type="entry name" value="HTH_CROC1"/>
    <property type="match status" value="1"/>
</dbReference>
<evidence type="ECO:0000259" key="1">
    <source>
        <dbReference type="PROSITE" id="PS50943"/>
    </source>
</evidence>
<evidence type="ECO:0000313" key="2">
    <source>
        <dbReference type="EMBL" id="MEU8131909.1"/>
    </source>
</evidence>
<reference evidence="2 3" key="1">
    <citation type="submission" date="2024-06" db="EMBL/GenBank/DDBJ databases">
        <title>The Natural Products Discovery Center: Release of the First 8490 Sequenced Strains for Exploring Actinobacteria Biosynthetic Diversity.</title>
        <authorList>
            <person name="Kalkreuter E."/>
            <person name="Kautsar S.A."/>
            <person name="Yang D."/>
            <person name="Bader C.D."/>
            <person name="Teijaro C.N."/>
            <person name="Fluegel L."/>
            <person name="Davis C.M."/>
            <person name="Simpson J.R."/>
            <person name="Lauterbach L."/>
            <person name="Steele A.D."/>
            <person name="Gui C."/>
            <person name="Meng S."/>
            <person name="Li G."/>
            <person name="Viehrig K."/>
            <person name="Ye F."/>
            <person name="Su P."/>
            <person name="Kiefer A.F."/>
            <person name="Nichols A."/>
            <person name="Cepeda A.J."/>
            <person name="Yan W."/>
            <person name="Fan B."/>
            <person name="Jiang Y."/>
            <person name="Adhikari A."/>
            <person name="Zheng C.-J."/>
            <person name="Schuster L."/>
            <person name="Cowan T.M."/>
            <person name="Smanski M.J."/>
            <person name="Chevrette M.G."/>
            <person name="De Carvalho L.P.S."/>
            <person name="Shen B."/>
        </authorList>
    </citation>
    <scope>NUCLEOTIDE SEQUENCE [LARGE SCALE GENOMIC DNA]</scope>
    <source>
        <strain evidence="2 3">NPDC048946</strain>
    </source>
</reference>
<dbReference type="RefSeq" id="WP_358346882.1">
    <property type="nucleotide sequence ID" value="NZ_JBEZFP010000001.1"/>
</dbReference>
<name>A0ABV3D832_9ACTN</name>
<dbReference type="Gene3D" id="1.10.260.40">
    <property type="entry name" value="lambda repressor-like DNA-binding domains"/>
    <property type="match status" value="1"/>
</dbReference>
<dbReference type="Pfam" id="PF13560">
    <property type="entry name" value="HTH_31"/>
    <property type="match status" value="1"/>
</dbReference>
<accession>A0ABV3D832</accession>
<evidence type="ECO:0000313" key="3">
    <source>
        <dbReference type="Proteomes" id="UP001551482"/>
    </source>
</evidence>
<dbReference type="Proteomes" id="UP001551482">
    <property type="component" value="Unassembled WGS sequence"/>
</dbReference>
<dbReference type="SMART" id="SM00530">
    <property type="entry name" value="HTH_XRE"/>
    <property type="match status" value="1"/>
</dbReference>
<feature type="domain" description="HTH cro/C1-type" evidence="1">
    <location>
        <begin position="22"/>
        <end position="74"/>
    </location>
</feature>
<dbReference type="InterPro" id="IPR001387">
    <property type="entry name" value="Cro/C1-type_HTH"/>
</dbReference>
<dbReference type="SUPFAM" id="SSF47413">
    <property type="entry name" value="lambda repressor-like DNA-binding domains"/>
    <property type="match status" value="1"/>
</dbReference>
<dbReference type="InterPro" id="IPR010982">
    <property type="entry name" value="Lambda_DNA-bd_dom_sf"/>
</dbReference>
<sequence>MTSPQMREACAERDVGAIFALARDRAGMSLSRLARLCEMTPSRVGEYIKGRARVRQQHVVERVADGLRIPGEMLGLAPRPWEADADAATEPGADGLPVAPGLRARLADSVVELDLGIDIEVDKEGWVYLTYHHHVLNLTERPLTRFSRELWFEHGEGPLEIITLPGSRQHVTVERIHDAGTLAKFACCVSPPVPPMGTAKIAYRCRGGRFTEAHYWRQAITRYTLRLHIGVRQNGVARLVDCSAIEEHPDGAKQVIDEHVRFSHEGSEAHISLAREELRPNQFVTLHWEVVREGA</sequence>
<dbReference type="CDD" id="cd00093">
    <property type="entry name" value="HTH_XRE"/>
    <property type="match status" value="1"/>
</dbReference>